<comment type="caution">
    <text evidence="1">The sequence shown here is derived from an EMBL/GenBank/DDBJ whole genome shotgun (WGS) entry which is preliminary data.</text>
</comment>
<proteinExistence type="predicted"/>
<name>A0AAV3PVD9_LITER</name>
<protein>
    <submittedName>
        <fullName evidence="1">Uncharacterized protein</fullName>
    </submittedName>
</protein>
<keyword evidence="2" id="KW-1185">Reference proteome</keyword>
<sequence length="67" mass="7703">MAHFELSKEEKMNGEEFTKDGAIDLHGRPAIRGKTGRWFAGIIVLCESHTHTMIVSLLPYFKSFFQF</sequence>
<dbReference type="EMBL" id="BAABME010019004">
    <property type="protein sequence ID" value="GAA0155729.1"/>
    <property type="molecule type" value="Genomic_DNA"/>
</dbReference>
<dbReference type="AlphaFoldDB" id="A0AAV3PVD9"/>
<accession>A0AAV3PVD9</accession>
<reference evidence="1 2" key="1">
    <citation type="submission" date="2024-01" db="EMBL/GenBank/DDBJ databases">
        <title>The complete chloroplast genome sequence of Lithospermum erythrorhizon: insights into the phylogenetic relationship among Boraginaceae species and the maternal lineages of purple gromwells.</title>
        <authorList>
            <person name="Okada T."/>
            <person name="Watanabe K."/>
        </authorList>
    </citation>
    <scope>NUCLEOTIDE SEQUENCE [LARGE SCALE GENOMIC DNA]</scope>
</reference>
<gene>
    <name evidence="1" type="ORF">LIER_38140</name>
</gene>
<organism evidence="1 2">
    <name type="scientific">Lithospermum erythrorhizon</name>
    <name type="common">Purple gromwell</name>
    <name type="synonym">Lithospermum officinale var. erythrorhizon</name>
    <dbReference type="NCBI Taxonomy" id="34254"/>
    <lineage>
        <taxon>Eukaryota</taxon>
        <taxon>Viridiplantae</taxon>
        <taxon>Streptophyta</taxon>
        <taxon>Embryophyta</taxon>
        <taxon>Tracheophyta</taxon>
        <taxon>Spermatophyta</taxon>
        <taxon>Magnoliopsida</taxon>
        <taxon>eudicotyledons</taxon>
        <taxon>Gunneridae</taxon>
        <taxon>Pentapetalae</taxon>
        <taxon>asterids</taxon>
        <taxon>lamiids</taxon>
        <taxon>Boraginales</taxon>
        <taxon>Boraginaceae</taxon>
        <taxon>Boraginoideae</taxon>
        <taxon>Lithospermeae</taxon>
        <taxon>Lithospermum</taxon>
    </lineage>
</organism>
<evidence type="ECO:0000313" key="2">
    <source>
        <dbReference type="Proteomes" id="UP001454036"/>
    </source>
</evidence>
<evidence type="ECO:0000313" key="1">
    <source>
        <dbReference type="EMBL" id="GAA0155729.1"/>
    </source>
</evidence>
<dbReference type="Proteomes" id="UP001454036">
    <property type="component" value="Unassembled WGS sequence"/>
</dbReference>